<gene>
    <name evidence="1" type="ORF">Glove_164g40</name>
</gene>
<dbReference type="Proteomes" id="UP000266861">
    <property type="component" value="Unassembled WGS sequence"/>
</dbReference>
<keyword evidence="2" id="KW-1185">Reference proteome</keyword>
<comment type="caution">
    <text evidence="1">The sequence shown here is derived from an EMBL/GenBank/DDBJ whole genome shotgun (WGS) entry which is preliminary data.</text>
</comment>
<dbReference type="AlphaFoldDB" id="A0A397IXE7"/>
<name>A0A397IXE7_9GLOM</name>
<dbReference type="OrthoDB" id="10571612at2759"/>
<proteinExistence type="predicted"/>
<evidence type="ECO:0000313" key="1">
    <source>
        <dbReference type="EMBL" id="RHZ78446.1"/>
    </source>
</evidence>
<sequence length="98" mass="10968">MQMVMYEAPGINFLDNLFRGGSTKAVRSLVEKEVVKNYSPPAITAAVKEYAPVKIDFDISESVSYLMEHGYLVKNYRVPQRSTKGIDCICTSRATKEA</sequence>
<organism evidence="1 2">
    <name type="scientific">Diversispora epigaea</name>
    <dbReference type="NCBI Taxonomy" id="1348612"/>
    <lineage>
        <taxon>Eukaryota</taxon>
        <taxon>Fungi</taxon>
        <taxon>Fungi incertae sedis</taxon>
        <taxon>Mucoromycota</taxon>
        <taxon>Glomeromycotina</taxon>
        <taxon>Glomeromycetes</taxon>
        <taxon>Diversisporales</taxon>
        <taxon>Diversisporaceae</taxon>
        <taxon>Diversispora</taxon>
    </lineage>
</organism>
<accession>A0A397IXE7</accession>
<dbReference type="EMBL" id="PQFF01000154">
    <property type="protein sequence ID" value="RHZ78446.1"/>
    <property type="molecule type" value="Genomic_DNA"/>
</dbReference>
<evidence type="ECO:0000313" key="2">
    <source>
        <dbReference type="Proteomes" id="UP000266861"/>
    </source>
</evidence>
<protein>
    <submittedName>
        <fullName evidence="1">Uncharacterized protein</fullName>
    </submittedName>
</protein>
<reference evidence="1 2" key="1">
    <citation type="submission" date="2018-08" db="EMBL/GenBank/DDBJ databases">
        <title>Genome and evolution of the arbuscular mycorrhizal fungus Diversispora epigaea (formerly Glomus versiforme) and its bacterial endosymbionts.</title>
        <authorList>
            <person name="Sun X."/>
            <person name="Fei Z."/>
            <person name="Harrison M."/>
        </authorList>
    </citation>
    <scope>NUCLEOTIDE SEQUENCE [LARGE SCALE GENOMIC DNA]</scope>
    <source>
        <strain evidence="1 2">IT104</strain>
    </source>
</reference>